<name>A0A3S0R756_9BACI</name>
<reference evidence="2 3" key="1">
    <citation type="submission" date="2018-12" db="EMBL/GenBank/DDBJ databases">
        <title>Lysinibacillus antri sp. nov., isolated from a cave soil.</title>
        <authorList>
            <person name="Narsing Rao M.P."/>
            <person name="Zhang H."/>
            <person name="Dong Z.-Y."/>
            <person name="Niu X.-K."/>
            <person name="Zhang K."/>
            <person name="Fang B.-Z."/>
            <person name="Kang Y.-Q."/>
            <person name="Xiao M."/>
            <person name="Li W.-J."/>
        </authorList>
    </citation>
    <scope>NUCLEOTIDE SEQUENCE [LARGE SCALE GENOMIC DNA]</scope>
    <source>
        <strain evidence="2 3">SYSU K30002</strain>
    </source>
</reference>
<dbReference type="AlphaFoldDB" id="A0A3S0R756"/>
<protein>
    <submittedName>
        <fullName evidence="2">Uncharacterized protein</fullName>
    </submittedName>
</protein>
<accession>A0A3S0R756</accession>
<comment type="caution">
    <text evidence="2">The sequence shown here is derived from an EMBL/GenBank/DDBJ whole genome shotgun (WGS) entry which is preliminary data.</text>
</comment>
<feature type="coiled-coil region" evidence="1">
    <location>
        <begin position="46"/>
        <end position="73"/>
    </location>
</feature>
<gene>
    <name evidence="2" type="ORF">EK386_06735</name>
</gene>
<sequence>MDKDQEVYKTFMEEQIRWCKEQDRILGEIESKLHEMKIIVVFVIDHELASEEFDEFNNQLNKLKREVYALEKQLHSIVH</sequence>
<keyword evidence="1" id="KW-0175">Coiled coil</keyword>
<evidence type="ECO:0000313" key="3">
    <source>
        <dbReference type="Proteomes" id="UP000287910"/>
    </source>
</evidence>
<dbReference type="Proteomes" id="UP000287910">
    <property type="component" value="Unassembled WGS sequence"/>
</dbReference>
<dbReference type="RefSeq" id="WP_126658271.1">
    <property type="nucleotide sequence ID" value="NZ_RYYR01000007.1"/>
</dbReference>
<evidence type="ECO:0000313" key="2">
    <source>
        <dbReference type="EMBL" id="RUL54202.1"/>
    </source>
</evidence>
<evidence type="ECO:0000256" key="1">
    <source>
        <dbReference type="SAM" id="Coils"/>
    </source>
</evidence>
<dbReference type="EMBL" id="RYYR01000007">
    <property type="protein sequence ID" value="RUL54202.1"/>
    <property type="molecule type" value="Genomic_DNA"/>
</dbReference>
<keyword evidence="3" id="KW-1185">Reference proteome</keyword>
<proteinExistence type="predicted"/>
<organism evidence="2 3">
    <name type="scientific">Lysinibacillus antri</name>
    <dbReference type="NCBI Taxonomy" id="2498145"/>
    <lineage>
        <taxon>Bacteria</taxon>
        <taxon>Bacillati</taxon>
        <taxon>Bacillota</taxon>
        <taxon>Bacilli</taxon>
        <taxon>Bacillales</taxon>
        <taxon>Bacillaceae</taxon>
        <taxon>Lysinibacillus</taxon>
    </lineage>
</organism>